<evidence type="ECO:0000313" key="4">
    <source>
        <dbReference type="Proteomes" id="UP000494163"/>
    </source>
</evidence>
<evidence type="ECO:0000259" key="1">
    <source>
        <dbReference type="PROSITE" id="PS51406"/>
    </source>
</evidence>
<dbReference type="PROSITE" id="PS51406">
    <property type="entry name" value="FIBRINOGEN_C_2"/>
    <property type="match status" value="1"/>
</dbReference>
<sequence length="187" mass="22015">MKSFNVYCDSGWTVIQRRQDGSVSFDRAWDEYREGFGNLRGEFFIGLDKLHKMTNSQPYELFIVLKDFLNETRYASYSNFVIGSETESFILKSLGTFNGNVTNSFDVAVNEKFSTPDRDNDSSRQRHCAQEFHSGWWFHDCYICNLNGRYTHENVEFAGIEWREWHFYPLKFVQMMIRPASLSNSIV</sequence>
<dbReference type="CDD" id="cd00087">
    <property type="entry name" value="FReD"/>
    <property type="match status" value="1"/>
</dbReference>
<dbReference type="SMR" id="A0A0M4ECW0"/>
<dbReference type="OrthoDB" id="6145874at2759"/>
<dbReference type="EMBL" id="CP012523">
    <property type="protein sequence ID" value="ALC39522.1"/>
    <property type="molecule type" value="Genomic_DNA"/>
</dbReference>
<dbReference type="STRING" id="30019.A0A0M4ECW0"/>
<accession>A0A0M4ECW0</accession>
<feature type="domain" description="Fibrinogen C-terminal" evidence="1">
    <location>
        <begin position="1"/>
        <end position="181"/>
    </location>
</feature>
<dbReference type="AlphaFoldDB" id="A0A0M4ECW0"/>
<dbReference type="Pfam" id="PF00147">
    <property type="entry name" value="Fibrinogen_C"/>
    <property type="match status" value="1"/>
</dbReference>
<dbReference type="OMA" id="TRTICWE"/>
<dbReference type="Proteomes" id="UP000494163">
    <property type="component" value="Chromosome 2L"/>
</dbReference>
<dbReference type="Gene3D" id="3.90.215.10">
    <property type="entry name" value="Gamma Fibrinogen, chain A, domain 1"/>
    <property type="match status" value="1"/>
</dbReference>
<name>A0A0M4ECW0_DROBS</name>
<dbReference type="SUPFAM" id="SSF56496">
    <property type="entry name" value="Fibrinogen C-terminal domain-like"/>
    <property type="match status" value="1"/>
</dbReference>
<evidence type="ECO:0000313" key="3">
    <source>
        <dbReference type="EMBL" id="ALC39522.1"/>
    </source>
</evidence>
<dbReference type="InterPro" id="IPR036056">
    <property type="entry name" value="Fibrinogen-like_C"/>
</dbReference>
<organism evidence="3 4">
    <name type="scientific">Drosophila busckii</name>
    <name type="common">Fruit fly</name>
    <dbReference type="NCBI Taxonomy" id="30019"/>
    <lineage>
        <taxon>Eukaryota</taxon>
        <taxon>Metazoa</taxon>
        <taxon>Ecdysozoa</taxon>
        <taxon>Arthropoda</taxon>
        <taxon>Hexapoda</taxon>
        <taxon>Insecta</taxon>
        <taxon>Pterygota</taxon>
        <taxon>Neoptera</taxon>
        <taxon>Endopterygota</taxon>
        <taxon>Diptera</taxon>
        <taxon>Brachycera</taxon>
        <taxon>Muscomorpha</taxon>
        <taxon>Ephydroidea</taxon>
        <taxon>Drosophilidae</taxon>
        <taxon>Drosophila</taxon>
    </lineage>
</organism>
<dbReference type="EMBL" id="CP012523">
    <property type="protein sequence ID" value="ALC39518.1"/>
    <property type="molecule type" value="Genomic_DNA"/>
</dbReference>
<gene>
    <name evidence="2" type="ORF">Dbus_chr2Lg1603</name>
    <name evidence="3" type="ORF">Dbus_chr2Lg1607</name>
</gene>
<dbReference type="InterPro" id="IPR014716">
    <property type="entry name" value="Fibrinogen_a/b/g_C_1"/>
</dbReference>
<dbReference type="InterPro" id="IPR002181">
    <property type="entry name" value="Fibrinogen_a/b/g_C_dom"/>
</dbReference>
<dbReference type="PANTHER" id="PTHR19143:SF327">
    <property type="entry name" value="FI21813P1-RELATED"/>
    <property type="match status" value="1"/>
</dbReference>
<dbReference type="GO" id="GO:0005615">
    <property type="term" value="C:extracellular space"/>
    <property type="evidence" value="ECO:0007669"/>
    <property type="project" value="TreeGrafter"/>
</dbReference>
<evidence type="ECO:0000313" key="2">
    <source>
        <dbReference type="EMBL" id="ALC39518.1"/>
    </source>
</evidence>
<dbReference type="SMART" id="SM00186">
    <property type="entry name" value="FBG"/>
    <property type="match status" value="1"/>
</dbReference>
<reference evidence="3 4" key="1">
    <citation type="submission" date="2015-08" db="EMBL/GenBank/DDBJ databases">
        <title>Ancestral chromatin configuration constrains chromatin evolution on differentiating sex chromosomes in Drosophila.</title>
        <authorList>
            <person name="Zhou Q."/>
            <person name="Bachtrog D."/>
        </authorList>
    </citation>
    <scope>NUCLEOTIDE SEQUENCE [LARGE SCALE GENOMIC DNA]</scope>
    <source>
        <tissue evidence="3">Whole larvae</tissue>
    </source>
</reference>
<dbReference type="PANTHER" id="PTHR19143">
    <property type="entry name" value="FIBRINOGEN/TENASCIN/ANGIOPOEITIN"/>
    <property type="match status" value="1"/>
</dbReference>
<keyword evidence="4" id="KW-1185">Reference proteome</keyword>
<proteinExistence type="predicted"/>
<protein>
    <submittedName>
        <fullName evidence="3">Maker489</fullName>
    </submittedName>
    <submittedName>
        <fullName evidence="2">Maker491</fullName>
    </submittedName>
</protein>
<dbReference type="InterPro" id="IPR050373">
    <property type="entry name" value="Fibrinogen_C-term_domain"/>
</dbReference>